<dbReference type="Pfam" id="PF01219">
    <property type="entry name" value="DAGK_prokar"/>
    <property type="match status" value="1"/>
</dbReference>
<feature type="binding site" evidence="16">
    <location>
        <begin position="55"/>
        <end position="58"/>
    </location>
    <ligand>
        <name>substrate</name>
    </ligand>
</feature>
<evidence type="ECO:0000256" key="3">
    <source>
        <dbReference type="ARBA" id="ARBA00022475"/>
    </source>
</evidence>
<organism evidence="20 21">
    <name type="scientific">Thermus scotoductus</name>
    <dbReference type="NCBI Taxonomy" id="37636"/>
    <lineage>
        <taxon>Bacteria</taxon>
        <taxon>Thermotogati</taxon>
        <taxon>Deinococcota</taxon>
        <taxon>Deinococci</taxon>
        <taxon>Thermales</taxon>
        <taxon>Thermaceae</taxon>
        <taxon>Thermus</taxon>
    </lineage>
</organism>
<dbReference type="AlphaFoldDB" id="A0A0N1KQ20"/>
<name>A0A0N1KQ20_THESC</name>
<keyword evidence="5" id="KW-0808">Transferase</keyword>
<dbReference type="Proteomes" id="UP000053099">
    <property type="component" value="Unassembled WGS sequence"/>
</dbReference>
<keyword evidence="7 17" id="KW-0547">Nucleotide-binding</keyword>
<dbReference type="CDD" id="cd14265">
    <property type="entry name" value="UDPK_IM_like"/>
    <property type="match status" value="1"/>
</dbReference>
<comment type="subcellular location">
    <subcellularLocation>
        <location evidence="1">Cell membrane</location>
        <topology evidence="1">Multi-pass membrane protein</topology>
    </subcellularLocation>
</comment>
<keyword evidence="13" id="KW-0594">Phospholipid biosynthesis</keyword>
<dbReference type="GO" id="GO:0005524">
    <property type="term" value="F:ATP binding"/>
    <property type="evidence" value="ECO:0007669"/>
    <property type="project" value="UniProtKB-KW"/>
</dbReference>
<evidence type="ECO:0000256" key="11">
    <source>
        <dbReference type="ARBA" id="ARBA00023098"/>
    </source>
</evidence>
<dbReference type="InterPro" id="IPR033717">
    <property type="entry name" value="UDPK"/>
</dbReference>
<protein>
    <submittedName>
        <fullName evidence="20">Diacylglycerol kinase</fullName>
    </submittedName>
</protein>
<accession>A0A0N1KQ20</accession>
<keyword evidence="6 19" id="KW-0812">Transmembrane</keyword>
<dbReference type="PATRIC" id="fig|37636.3.peg.1594"/>
<dbReference type="InterPro" id="IPR000829">
    <property type="entry name" value="DAGK"/>
</dbReference>
<dbReference type="PANTHER" id="PTHR34299">
    <property type="entry name" value="DIACYLGLYCEROL KINASE"/>
    <property type="match status" value="1"/>
</dbReference>
<dbReference type="PANTHER" id="PTHR34299:SF1">
    <property type="entry name" value="DIACYLGLYCEROL KINASE"/>
    <property type="match status" value="1"/>
</dbReference>
<evidence type="ECO:0000256" key="17">
    <source>
        <dbReference type="PIRSR" id="PIRSR600829-3"/>
    </source>
</evidence>
<keyword evidence="3" id="KW-1003">Cell membrane</keyword>
<feature type="binding site" evidence="16">
    <location>
        <position position="74"/>
    </location>
    <ligand>
        <name>substrate</name>
    </ligand>
</feature>
<keyword evidence="10 19" id="KW-1133">Transmembrane helix</keyword>
<comment type="caution">
    <text evidence="20">The sequence shown here is derived from an EMBL/GenBank/DDBJ whole genome shotgun (WGS) entry which is preliminary data.</text>
</comment>
<keyword evidence="11" id="KW-0443">Lipid metabolism</keyword>
<keyword evidence="18" id="KW-0460">Magnesium</keyword>
<keyword evidence="9 17" id="KW-0067">ATP-binding</keyword>
<dbReference type="InterPro" id="IPR036945">
    <property type="entry name" value="DAGK_sf"/>
</dbReference>
<evidence type="ECO:0000256" key="12">
    <source>
        <dbReference type="ARBA" id="ARBA00023136"/>
    </source>
</evidence>
<keyword evidence="8 20" id="KW-0418">Kinase</keyword>
<feature type="active site" description="Proton acceptor" evidence="15">
    <location>
        <position position="74"/>
    </location>
</feature>
<keyword evidence="12 19" id="KW-0472">Membrane</keyword>
<evidence type="ECO:0000256" key="7">
    <source>
        <dbReference type="ARBA" id="ARBA00022741"/>
    </source>
</evidence>
<feature type="binding site" evidence="17">
    <location>
        <position position="81"/>
    </location>
    <ligand>
        <name>ATP</name>
        <dbReference type="ChEBI" id="CHEBI:30616"/>
    </ligand>
</feature>
<evidence type="ECO:0000256" key="1">
    <source>
        <dbReference type="ARBA" id="ARBA00004651"/>
    </source>
</evidence>
<dbReference type="GO" id="GO:0046872">
    <property type="term" value="F:metal ion binding"/>
    <property type="evidence" value="ECO:0007669"/>
    <property type="project" value="UniProtKB-KW"/>
</dbReference>
<evidence type="ECO:0000256" key="14">
    <source>
        <dbReference type="ARBA" id="ARBA00023264"/>
    </source>
</evidence>
<evidence type="ECO:0000313" key="20">
    <source>
        <dbReference type="EMBL" id="KPD26238.1"/>
    </source>
</evidence>
<evidence type="ECO:0000256" key="15">
    <source>
        <dbReference type="PIRSR" id="PIRSR600829-1"/>
    </source>
</evidence>
<feature type="transmembrane region" description="Helical" evidence="19">
    <location>
        <begin position="39"/>
        <end position="56"/>
    </location>
</feature>
<feature type="binding site" evidence="18">
    <location>
        <position position="81"/>
    </location>
    <ligand>
        <name>a divalent metal cation</name>
        <dbReference type="ChEBI" id="CHEBI:60240"/>
    </ligand>
</feature>
<keyword evidence="4" id="KW-0444">Lipid biosynthesis</keyword>
<evidence type="ECO:0000256" key="5">
    <source>
        <dbReference type="ARBA" id="ARBA00022679"/>
    </source>
</evidence>
<evidence type="ECO:0000313" key="21">
    <source>
        <dbReference type="Proteomes" id="UP000053099"/>
    </source>
</evidence>
<feature type="binding site" evidence="17">
    <location>
        <position position="24"/>
    </location>
    <ligand>
        <name>ATP</name>
        <dbReference type="ChEBI" id="CHEBI:30616"/>
    </ligand>
</feature>
<dbReference type="Gene3D" id="1.10.287.3610">
    <property type="match status" value="1"/>
</dbReference>
<evidence type="ECO:0000256" key="18">
    <source>
        <dbReference type="PIRSR" id="PIRSR600829-4"/>
    </source>
</evidence>
<keyword evidence="14" id="KW-1208">Phospholipid metabolism</keyword>
<evidence type="ECO:0000256" key="19">
    <source>
        <dbReference type="SAM" id="Phobius"/>
    </source>
</evidence>
<feature type="transmembrane region" description="Helical" evidence="19">
    <location>
        <begin position="101"/>
        <end position="122"/>
    </location>
</feature>
<evidence type="ECO:0000256" key="10">
    <source>
        <dbReference type="ARBA" id="ARBA00022989"/>
    </source>
</evidence>
<reference evidence="20 21" key="1">
    <citation type="submission" date="2015-09" db="EMBL/GenBank/DDBJ databases">
        <title>Draft genome sequence of Thermus scotoductus strain K1 isolated from a geothermal spring in Nagorno-Karabakh, Armenia.</title>
        <authorList>
            <person name="Saghatelyan A."/>
            <person name="Poghosyan L."/>
            <person name="Panosyan H."/>
            <person name="Birkeland N.-K."/>
        </authorList>
    </citation>
    <scope>NUCLEOTIDE SEQUENCE [LARGE SCALE GENOMIC DNA]</scope>
    <source>
        <strain evidence="20 21">K1</strain>
    </source>
</reference>
<sequence length="132" mass="14503">MGGLPPRPREDPRPLKGVWRSLGYAWEGVLYAWRVQRNFRLEAYLALLALGLALWLEVNPVPVLLVSALVLSLELMNTALEALADLVSPVFHPLVKRAKDTAAAAVLLASFFALLVGLYLFLPPLLGRFGLS</sequence>
<evidence type="ECO:0000256" key="6">
    <source>
        <dbReference type="ARBA" id="ARBA00022692"/>
    </source>
</evidence>
<evidence type="ECO:0000256" key="13">
    <source>
        <dbReference type="ARBA" id="ARBA00023209"/>
    </source>
</evidence>
<dbReference type="GO" id="GO:0005886">
    <property type="term" value="C:plasma membrane"/>
    <property type="evidence" value="ECO:0007669"/>
    <property type="project" value="UniProtKB-SubCell"/>
</dbReference>
<dbReference type="GO" id="GO:0008654">
    <property type="term" value="P:phospholipid biosynthetic process"/>
    <property type="evidence" value="ECO:0007669"/>
    <property type="project" value="UniProtKB-KW"/>
</dbReference>
<evidence type="ECO:0000256" key="2">
    <source>
        <dbReference type="ARBA" id="ARBA00005967"/>
    </source>
</evidence>
<proteinExistence type="inferred from homology"/>
<feature type="binding site" evidence="17">
    <location>
        <begin position="99"/>
        <end position="100"/>
    </location>
    <ligand>
        <name>ATP</name>
        <dbReference type="ChEBI" id="CHEBI:30616"/>
    </ligand>
</feature>
<comment type="similarity">
    <text evidence="2">Belongs to the bacterial diacylglycerol kinase family.</text>
</comment>
<keyword evidence="18" id="KW-0479">Metal-binding</keyword>
<evidence type="ECO:0000256" key="4">
    <source>
        <dbReference type="ARBA" id="ARBA00022516"/>
    </source>
</evidence>
<dbReference type="GO" id="GO:0016301">
    <property type="term" value="F:kinase activity"/>
    <property type="evidence" value="ECO:0007669"/>
    <property type="project" value="UniProtKB-KW"/>
</dbReference>
<dbReference type="EMBL" id="LJJR01000041">
    <property type="protein sequence ID" value="KPD26238.1"/>
    <property type="molecule type" value="Genomic_DNA"/>
</dbReference>
<evidence type="ECO:0000256" key="8">
    <source>
        <dbReference type="ARBA" id="ARBA00022777"/>
    </source>
</evidence>
<comment type="cofactor">
    <cofactor evidence="18">
        <name>Mg(2+)</name>
        <dbReference type="ChEBI" id="CHEBI:18420"/>
    </cofactor>
    <text evidence="18">Mn(2+), Zn(2+), Cd(2+) and Co(2+) support activity to lesser extents.</text>
</comment>
<gene>
    <name evidence="20" type="ORF">AN926_10600</name>
</gene>
<evidence type="ECO:0000256" key="9">
    <source>
        <dbReference type="ARBA" id="ARBA00022840"/>
    </source>
</evidence>
<evidence type="ECO:0000256" key="16">
    <source>
        <dbReference type="PIRSR" id="PIRSR600829-2"/>
    </source>
</evidence>